<evidence type="ECO:0000313" key="2">
    <source>
        <dbReference type="Proteomes" id="UP000235392"/>
    </source>
</evidence>
<comment type="caution">
    <text evidence="1">The sequence shown here is derived from an EMBL/GenBank/DDBJ whole genome shotgun (WGS) entry which is preliminary data.</text>
</comment>
<dbReference type="PANTHER" id="PTHR31912:SF34">
    <property type="entry name" value="NOTOCHORD-RELATED PROTEIN"/>
    <property type="match status" value="1"/>
</dbReference>
<name>A0A2N5V929_9BASI</name>
<protein>
    <submittedName>
        <fullName evidence="1">Uncharacterized protein</fullName>
    </submittedName>
</protein>
<sequence length="166" mass="18894">MSNSRLRARVLQIDDSYLSRERPQVKISIPQDIDFNDHILSSVDMIEFHQDYAHIFLADGVQLADACNHQLVQTNGNSDDDQIIPLPNPWRIKASGRIICHVPITLYADDTSGNMSKQFNKHIYFFFTLSGLPSNLSNQEYNCQFLSTSNVASVLEMSEQIIAYLK</sequence>
<dbReference type="AlphaFoldDB" id="A0A2N5V929"/>
<accession>A0A2N5V929</accession>
<dbReference type="EMBL" id="PGCI01000039">
    <property type="protein sequence ID" value="PLW46500.1"/>
    <property type="molecule type" value="Genomic_DNA"/>
</dbReference>
<dbReference type="PANTHER" id="PTHR31912">
    <property type="entry name" value="IP13529P"/>
    <property type="match status" value="1"/>
</dbReference>
<proteinExistence type="predicted"/>
<reference evidence="1 2" key="1">
    <citation type="submission" date="2017-11" db="EMBL/GenBank/DDBJ databases">
        <title>De novo assembly and phasing of dikaryotic genomes from two isolates of Puccinia coronata f. sp. avenae, the causal agent of oat crown rust.</title>
        <authorList>
            <person name="Miller M.E."/>
            <person name="Zhang Y."/>
            <person name="Omidvar V."/>
            <person name="Sperschneider J."/>
            <person name="Schwessinger B."/>
            <person name="Raley C."/>
            <person name="Palmer J.M."/>
            <person name="Garnica D."/>
            <person name="Upadhyaya N."/>
            <person name="Rathjen J."/>
            <person name="Taylor J.M."/>
            <person name="Park R.F."/>
            <person name="Dodds P.N."/>
            <person name="Hirsch C.D."/>
            <person name="Kianian S.F."/>
            <person name="Figueroa M."/>
        </authorList>
    </citation>
    <scope>NUCLEOTIDE SEQUENCE [LARGE SCALE GENOMIC DNA]</scope>
    <source>
        <strain evidence="1">12SD80</strain>
    </source>
</reference>
<dbReference type="Proteomes" id="UP000235392">
    <property type="component" value="Unassembled WGS sequence"/>
</dbReference>
<evidence type="ECO:0000313" key="1">
    <source>
        <dbReference type="EMBL" id="PLW46500.1"/>
    </source>
</evidence>
<organism evidence="1 2">
    <name type="scientific">Puccinia coronata f. sp. avenae</name>
    <dbReference type="NCBI Taxonomy" id="200324"/>
    <lineage>
        <taxon>Eukaryota</taxon>
        <taxon>Fungi</taxon>
        <taxon>Dikarya</taxon>
        <taxon>Basidiomycota</taxon>
        <taxon>Pucciniomycotina</taxon>
        <taxon>Pucciniomycetes</taxon>
        <taxon>Pucciniales</taxon>
        <taxon>Pucciniaceae</taxon>
        <taxon>Puccinia</taxon>
    </lineage>
</organism>
<gene>
    <name evidence="1" type="ORF">PCASD_06315</name>
</gene>